<proteinExistence type="predicted"/>
<name>A0A8X6R3Q5_NEPPI</name>
<comment type="caution">
    <text evidence="1">The sequence shown here is derived from an EMBL/GenBank/DDBJ whole genome shotgun (WGS) entry which is preliminary data.</text>
</comment>
<dbReference type="AlphaFoldDB" id="A0A8X6R3Q5"/>
<dbReference type="EMBL" id="BMAW01037151">
    <property type="protein sequence ID" value="GFU47162.1"/>
    <property type="molecule type" value="Genomic_DNA"/>
</dbReference>
<evidence type="ECO:0000313" key="2">
    <source>
        <dbReference type="Proteomes" id="UP000887013"/>
    </source>
</evidence>
<organism evidence="1 2">
    <name type="scientific">Nephila pilipes</name>
    <name type="common">Giant wood spider</name>
    <name type="synonym">Nephila maculata</name>
    <dbReference type="NCBI Taxonomy" id="299642"/>
    <lineage>
        <taxon>Eukaryota</taxon>
        <taxon>Metazoa</taxon>
        <taxon>Ecdysozoa</taxon>
        <taxon>Arthropoda</taxon>
        <taxon>Chelicerata</taxon>
        <taxon>Arachnida</taxon>
        <taxon>Araneae</taxon>
        <taxon>Araneomorphae</taxon>
        <taxon>Entelegynae</taxon>
        <taxon>Araneoidea</taxon>
        <taxon>Nephilidae</taxon>
        <taxon>Nephila</taxon>
    </lineage>
</organism>
<protein>
    <submittedName>
        <fullName evidence="1">Uncharacterized protein</fullName>
    </submittedName>
</protein>
<dbReference type="Proteomes" id="UP000887013">
    <property type="component" value="Unassembled WGS sequence"/>
</dbReference>
<keyword evidence="2" id="KW-1185">Reference proteome</keyword>
<evidence type="ECO:0000313" key="1">
    <source>
        <dbReference type="EMBL" id="GFU47162.1"/>
    </source>
</evidence>
<sequence length="84" mass="9529">MILEFWSKVSFWMTDAKQNITFKALVLFLTKTLLGCLLDLRNSRLRSSALRSLLESSLGLPYLPVTMPPLGDRSPLVIFRSNTV</sequence>
<accession>A0A8X6R3Q5</accession>
<gene>
    <name evidence="1" type="ORF">NPIL_571381</name>
</gene>
<reference evidence="1" key="1">
    <citation type="submission" date="2020-08" db="EMBL/GenBank/DDBJ databases">
        <title>Multicomponent nature underlies the extraordinary mechanical properties of spider dragline silk.</title>
        <authorList>
            <person name="Kono N."/>
            <person name="Nakamura H."/>
            <person name="Mori M."/>
            <person name="Yoshida Y."/>
            <person name="Ohtoshi R."/>
            <person name="Malay A.D."/>
            <person name="Moran D.A.P."/>
            <person name="Tomita M."/>
            <person name="Numata K."/>
            <person name="Arakawa K."/>
        </authorList>
    </citation>
    <scope>NUCLEOTIDE SEQUENCE</scope>
</reference>